<dbReference type="SUPFAM" id="SSF57667">
    <property type="entry name" value="beta-beta-alpha zinc fingers"/>
    <property type="match status" value="1"/>
</dbReference>
<evidence type="ECO:0000256" key="6">
    <source>
        <dbReference type="ARBA" id="ARBA00023242"/>
    </source>
</evidence>
<dbReference type="EMBL" id="KN824283">
    <property type="protein sequence ID" value="KIM31072.1"/>
    <property type="molecule type" value="Genomic_DNA"/>
</dbReference>
<accession>A0A0C2XQ42</accession>
<keyword evidence="2" id="KW-0479">Metal-binding</keyword>
<proteinExistence type="predicted"/>
<evidence type="ECO:0000313" key="10">
    <source>
        <dbReference type="EMBL" id="KIM31072.1"/>
    </source>
</evidence>
<dbReference type="GO" id="GO:0000978">
    <property type="term" value="F:RNA polymerase II cis-regulatory region sequence-specific DNA binding"/>
    <property type="evidence" value="ECO:0007669"/>
    <property type="project" value="TreeGrafter"/>
</dbReference>
<dbReference type="FunFam" id="3.30.160.60:FF:000145">
    <property type="entry name" value="Zinc finger protein 574"/>
    <property type="match status" value="1"/>
</dbReference>
<evidence type="ECO:0000256" key="7">
    <source>
        <dbReference type="PROSITE-ProRule" id="PRU00042"/>
    </source>
</evidence>
<dbReference type="InterPro" id="IPR036236">
    <property type="entry name" value="Znf_C2H2_sf"/>
</dbReference>
<dbReference type="GO" id="GO:0005667">
    <property type="term" value="C:transcription regulator complex"/>
    <property type="evidence" value="ECO:0007669"/>
    <property type="project" value="TreeGrafter"/>
</dbReference>
<reference evidence="11" key="2">
    <citation type="submission" date="2015-01" db="EMBL/GenBank/DDBJ databases">
        <title>Evolutionary Origins and Diversification of the Mycorrhizal Mutualists.</title>
        <authorList>
            <consortium name="DOE Joint Genome Institute"/>
            <consortium name="Mycorrhizal Genomics Consortium"/>
            <person name="Kohler A."/>
            <person name="Kuo A."/>
            <person name="Nagy L.G."/>
            <person name="Floudas D."/>
            <person name="Copeland A."/>
            <person name="Barry K.W."/>
            <person name="Cichocki N."/>
            <person name="Veneault-Fourrey C."/>
            <person name="LaButti K."/>
            <person name="Lindquist E.A."/>
            <person name="Lipzen A."/>
            <person name="Lundell T."/>
            <person name="Morin E."/>
            <person name="Murat C."/>
            <person name="Riley R."/>
            <person name="Ohm R."/>
            <person name="Sun H."/>
            <person name="Tunlid A."/>
            <person name="Henrissat B."/>
            <person name="Grigoriev I.V."/>
            <person name="Hibbett D.S."/>
            <person name="Martin F."/>
        </authorList>
    </citation>
    <scope>NUCLEOTIDE SEQUENCE [LARGE SCALE GENOMIC DNA]</scope>
    <source>
        <strain evidence="11">MAFF 305830</strain>
    </source>
</reference>
<dbReference type="InterPro" id="IPR013087">
    <property type="entry name" value="Znf_C2H2_type"/>
</dbReference>
<dbReference type="Proteomes" id="UP000054097">
    <property type="component" value="Unassembled WGS sequence"/>
</dbReference>
<evidence type="ECO:0000313" key="11">
    <source>
        <dbReference type="Proteomes" id="UP000054097"/>
    </source>
</evidence>
<keyword evidence="11" id="KW-1185">Reference proteome</keyword>
<dbReference type="PANTHER" id="PTHR14003">
    <property type="entry name" value="TRANSCRIPTIONAL REPRESSOR PROTEIN YY"/>
    <property type="match status" value="1"/>
</dbReference>
<keyword evidence="3" id="KW-0677">Repeat</keyword>
<dbReference type="Gene3D" id="3.30.160.60">
    <property type="entry name" value="Classic Zinc Finger"/>
    <property type="match status" value="2"/>
</dbReference>
<dbReference type="SMART" id="SM00355">
    <property type="entry name" value="ZnF_C2H2"/>
    <property type="match status" value="1"/>
</dbReference>
<dbReference type="GO" id="GO:0008270">
    <property type="term" value="F:zinc ion binding"/>
    <property type="evidence" value="ECO:0007669"/>
    <property type="project" value="UniProtKB-KW"/>
</dbReference>
<dbReference type="Pfam" id="PF00096">
    <property type="entry name" value="zf-C2H2"/>
    <property type="match status" value="1"/>
</dbReference>
<keyword evidence="6" id="KW-0539">Nucleus</keyword>
<evidence type="ECO:0000256" key="3">
    <source>
        <dbReference type="ARBA" id="ARBA00022737"/>
    </source>
</evidence>
<dbReference type="PROSITE" id="PS50157">
    <property type="entry name" value="ZINC_FINGER_C2H2_2"/>
    <property type="match status" value="1"/>
</dbReference>
<feature type="region of interest" description="Disordered" evidence="8">
    <location>
        <begin position="1"/>
        <end position="20"/>
    </location>
</feature>
<dbReference type="HOGENOM" id="CLU_2559741_0_0_1"/>
<reference evidence="10 11" key="1">
    <citation type="submission" date="2014-04" db="EMBL/GenBank/DDBJ databases">
        <authorList>
            <consortium name="DOE Joint Genome Institute"/>
            <person name="Kuo A."/>
            <person name="Zuccaro A."/>
            <person name="Kohler A."/>
            <person name="Nagy L.G."/>
            <person name="Floudas D."/>
            <person name="Copeland A."/>
            <person name="Barry K.W."/>
            <person name="Cichocki N."/>
            <person name="Veneault-Fourrey C."/>
            <person name="LaButti K."/>
            <person name="Lindquist E.A."/>
            <person name="Lipzen A."/>
            <person name="Lundell T."/>
            <person name="Morin E."/>
            <person name="Murat C."/>
            <person name="Sun H."/>
            <person name="Tunlid A."/>
            <person name="Henrissat B."/>
            <person name="Grigoriev I.V."/>
            <person name="Hibbett D.S."/>
            <person name="Martin F."/>
            <person name="Nordberg H.P."/>
            <person name="Cantor M.N."/>
            <person name="Hua S.X."/>
        </authorList>
    </citation>
    <scope>NUCLEOTIDE SEQUENCE [LARGE SCALE GENOMIC DNA]</scope>
    <source>
        <strain evidence="10 11">MAFF 305830</strain>
    </source>
</reference>
<protein>
    <recommendedName>
        <fullName evidence="9">C2H2-type domain-containing protein</fullName>
    </recommendedName>
</protein>
<sequence>MSIPRGAGAGGVPHHTDSQEYIKTLQGKKKKASFECQHCTRKFATRSHLVRHSRVHTGERRYACDYPGCEMRCSRKDNLQQQ</sequence>
<organism evidence="10 11">
    <name type="scientific">Serendipita vermifera MAFF 305830</name>
    <dbReference type="NCBI Taxonomy" id="933852"/>
    <lineage>
        <taxon>Eukaryota</taxon>
        <taxon>Fungi</taxon>
        <taxon>Dikarya</taxon>
        <taxon>Basidiomycota</taxon>
        <taxon>Agaricomycotina</taxon>
        <taxon>Agaricomycetes</taxon>
        <taxon>Sebacinales</taxon>
        <taxon>Serendipitaceae</taxon>
        <taxon>Serendipita</taxon>
    </lineage>
</organism>
<keyword evidence="4 7" id="KW-0863">Zinc-finger</keyword>
<dbReference type="GO" id="GO:0000785">
    <property type="term" value="C:chromatin"/>
    <property type="evidence" value="ECO:0007669"/>
    <property type="project" value="TreeGrafter"/>
</dbReference>
<dbReference type="GO" id="GO:0031519">
    <property type="term" value="C:PcG protein complex"/>
    <property type="evidence" value="ECO:0007669"/>
    <property type="project" value="TreeGrafter"/>
</dbReference>
<feature type="domain" description="C2H2-type" evidence="9">
    <location>
        <begin position="34"/>
        <end position="61"/>
    </location>
</feature>
<dbReference type="PROSITE" id="PS00028">
    <property type="entry name" value="ZINC_FINGER_C2H2_1"/>
    <property type="match status" value="1"/>
</dbReference>
<comment type="subcellular location">
    <subcellularLocation>
        <location evidence="1">Nucleus</location>
    </subcellularLocation>
</comment>
<keyword evidence="5" id="KW-0862">Zinc</keyword>
<evidence type="ECO:0000256" key="4">
    <source>
        <dbReference type="ARBA" id="ARBA00022771"/>
    </source>
</evidence>
<dbReference type="OrthoDB" id="654211at2759"/>
<dbReference type="STRING" id="933852.A0A0C2XQ42"/>
<evidence type="ECO:0000256" key="5">
    <source>
        <dbReference type="ARBA" id="ARBA00022833"/>
    </source>
</evidence>
<name>A0A0C2XQ42_SERVB</name>
<evidence type="ECO:0000256" key="2">
    <source>
        <dbReference type="ARBA" id="ARBA00022723"/>
    </source>
</evidence>
<gene>
    <name evidence="10" type="ORF">M408DRAFT_65385</name>
</gene>
<evidence type="ECO:0000259" key="9">
    <source>
        <dbReference type="PROSITE" id="PS50157"/>
    </source>
</evidence>
<dbReference type="GO" id="GO:0000981">
    <property type="term" value="F:DNA-binding transcription factor activity, RNA polymerase II-specific"/>
    <property type="evidence" value="ECO:0007669"/>
    <property type="project" value="TreeGrafter"/>
</dbReference>
<evidence type="ECO:0000256" key="8">
    <source>
        <dbReference type="SAM" id="MobiDB-lite"/>
    </source>
</evidence>
<dbReference type="AlphaFoldDB" id="A0A0C2XQ42"/>
<dbReference type="PANTHER" id="PTHR14003:SF19">
    <property type="entry name" value="YY2 TRANSCRIPTION FACTOR"/>
    <property type="match status" value="1"/>
</dbReference>
<evidence type="ECO:0000256" key="1">
    <source>
        <dbReference type="ARBA" id="ARBA00004123"/>
    </source>
</evidence>